<feature type="region of interest" description="Disordered" evidence="1">
    <location>
        <begin position="1"/>
        <end position="58"/>
    </location>
</feature>
<feature type="compositionally biased region" description="Basic and acidic residues" evidence="1">
    <location>
        <begin position="1"/>
        <end position="28"/>
    </location>
</feature>
<evidence type="ECO:0000313" key="2">
    <source>
        <dbReference type="EMBL" id="KAE7995841.1"/>
    </source>
</evidence>
<protein>
    <submittedName>
        <fullName evidence="2">Uncharacterized protein</fullName>
    </submittedName>
</protein>
<sequence length="58" mass="6586">MEGSRGQDGRAHDEVDQTEDDRSSRDKLINNQARPRGDTAEASGGRNRRHNDMMEKCQ</sequence>
<proteinExistence type="predicted"/>
<gene>
    <name evidence="2" type="ORF">FH972_000606</name>
</gene>
<accession>A0A5N6QBK6</accession>
<keyword evidence="3" id="KW-1185">Reference proteome</keyword>
<evidence type="ECO:0000256" key="1">
    <source>
        <dbReference type="SAM" id="MobiDB-lite"/>
    </source>
</evidence>
<reference evidence="2 3" key="1">
    <citation type="submission" date="2019-06" db="EMBL/GenBank/DDBJ databases">
        <title>A chromosomal-level reference genome of Carpinus fangiana (Coryloideae, Betulaceae).</title>
        <authorList>
            <person name="Yang X."/>
            <person name="Wang Z."/>
            <person name="Zhang L."/>
            <person name="Hao G."/>
            <person name="Liu J."/>
            <person name="Yang Y."/>
        </authorList>
    </citation>
    <scope>NUCLEOTIDE SEQUENCE [LARGE SCALE GENOMIC DNA]</scope>
    <source>
        <strain evidence="2">Cfa_2016G</strain>
        <tissue evidence="2">Leaf</tissue>
    </source>
</reference>
<dbReference type="EMBL" id="CM017321">
    <property type="protein sequence ID" value="KAE7995841.1"/>
    <property type="molecule type" value="Genomic_DNA"/>
</dbReference>
<dbReference type="AlphaFoldDB" id="A0A5N6QBK6"/>
<organism evidence="2 3">
    <name type="scientific">Carpinus fangiana</name>
    <dbReference type="NCBI Taxonomy" id="176857"/>
    <lineage>
        <taxon>Eukaryota</taxon>
        <taxon>Viridiplantae</taxon>
        <taxon>Streptophyta</taxon>
        <taxon>Embryophyta</taxon>
        <taxon>Tracheophyta</taxon>
        <taxon>Spermatophyta</taxon>
        <taxon>Magnoliopsida</taxon>
        <taxon>eudicotyledons</taxon>
        <taxon>Gunneridae</taxon>
        <taxon>Pentapetalae</taxon>
        <taxon>rosids</taxon>
        <taxon>fabids</taxon>
        <taxon>Fagales</taxon>
        <taxon>Betulaceae</taxon>
        <taxon>Carpinus</taxon>
    </lineage>
</organism>
<evidence type="ECO:0000313" key="3">
    <source>
        <dbReference type="Proteomes" id="UP000327013"/>
    </source>
</evidence>
<name>A0A5N6QBK6_9ROSI</name>
<dbReference type="Proteomes" id="UP000327013">
    <property type="component" value="Chromosome 1"/>
</dbReference>